<feature type="domain" description="NADP-dependent oxidoreductase" evidence="6">
    <location>
        <begin position="8"/>
        <end position="247"/>
    </location>
</feature>
<feature type="compositionally biased region" description="Pro residues" evidence="5">
    <location>
        <begin position="629"/>
        <end position="650"/>
    </location>
</feature>
<keyword evidence="4" id="KW-0233">DNA recombination</keyword>
<protein>
    <recommendedName>
        <fullName evidence="6">NADP-dependent oxidoreductase domain-containing protein</fullName>
    </recommendedName>
</protein>
<feature type="compositionally biased region" description="Basic residues" evidence="5">
    <location>
        <begin position="913"/>
        <end position="923"/>
    </location>
</feature>
<dbReference type="PANTHER" id="PTHR43827">
    <property type="entry name" value="2,5-DIKETO-D-GLUCONIC ACID REDUCTASE"/>
    <property type="match status" value="1"/>
</dbReference>
<gene>
    <name evidence="7" type="ORF">PGLA1383_LOCUS40802</name>
</gene>
<comment type="similarity">
    <text evidence="1">Belongs to the aldo/keto reductase family.</text>
</comment>
<dbReference type="EMBL" id="CAJNNV010028190">
    <property type="protein sequence ID" value="CAE8623548.1"/>
    <property type="molecule type" value="Genomic_DNA"/>
</dbReference>
<feature type="region of interest" description="Disordered" evidence="5">
    <location>
        <begin position="308"/>
        <end position="332"/>
    </location>
</feature>
<feature type="compositionally biased region" description="Low complexity" evidence="5">
    <location>
        <begin position="651"/>
        <end position="662"/>
    </location>
</feature>
<reference evidence="7" key="1">
    <citation type="submission" date="2021-02" db="EMBL/GenBank/DDBJ databases">
        <authorList>
            <person name="Dougan E. K."/>
            <person name="Rhodes N."/>
            <person name="Thang M."/>
            <person name="Chan C."/>
        </authorList>
    </citation>
    <scope>NUCLEOTIDE SEQUENCE</scope>
</reference>
<feature type="compositionally biased region" description="Low complexity" evidence="5">
    <location>
        <begin position="832"/>
        <end position="842"/>
    </location>
</feature>
<feature type="compositionally biased region" description="Basic and acidic residues" evidence="5">
    <location>
        <begin position="550"/>
        <end position="563"/>
    </location>
</feature>
<dbReference type="GO" id="GO:0016616">
    <property type="term" value="F:oxidoreductase activity, acting on the CH-OH group of donors, NAD or NADP as acceptor"/>
    <property type="evidence" value="ECO:0007669"/>
    <property type="project" value="UniProtKB-ARBA"/>
</dbReference>
<dbReference type="Gene3D" id="1.10.443.10">
    <property type="entry name" value="Intergrase catalytic core"/>
    <property type="match status" value="1"/>
</dbReference>
<evidence type="ECO:0000259" key="6">
    <source>
        <dbReference type="Pfam" id="PF00248"/>
    </source>
</evidence>
<dbReference type="GO" id="GO:0006310">
    <property type="term" value="P:DNA recombination"/>
    <property type="evidence" value="ECO:0007669"/>
    <property type="project" value="UniProtKB-KW"/>
</dbReference>
<dbReference type="InterPro" id="IPR018170">
    <property type="entry name" value="Aldo/ket_reductase_CS"/>
</dbReference>
<feature type="region of interest" description="Disordered" evidence="5">
    <location>
        <begin position="731"/>
        <end position="750"/>
    </location>
</feature>
<proteinExistence type="inferred from homology"/>
<dbReference type="SUPFAM" id="SSF56349">
    <property type="entry name" value="DNA breaking-rejoining enzymes"/>
    <property type="match status" value="1"/>
</dbReference>
<dbReference type="PANTHER" id="PTHR43827:SF3">
    <property type="entry name" value="NADP-DEPENDENT OXIDOREDUCTASE DOMAIN-CONTAINING PROTEIN"/>
    <property type="match status" value="1"/>
</dbReference>
<organism evidence="7 8">
    <name type="scientific">Polarella glacialis</name>
    <name type="common">Dinoflagellate</name>
    <dbReference type="NCBI Taxonomy" id="89957"/>
    <lineage>
        <taxon>Eukaryota</taxon>
        <taxon>Sar</taxon>
        <taxon>Alveolata</taxon>
        <taxon>Dinophyceae</taxon>
        <taxon>Suessiales</taxon>
        <taxon>Suessiaceae</taxon>
        <taxon>Polarella</taxon>
    </lineage>
</organism>
<dbReference type="GO" id="GO:0003677">
    <property type="term" value="F:DNA binding"/>
    <property type="evidence" value="ECO:0007669"/>
    <property type="project" value="InterPro"/>
</dbReference>
<name>A0A813GHG3_POLGL</name>
<feature type="compositionally biased region" description="Low complexity" evidence="5">
    <location>
        <begin position="740"/>
        <end position="750"/>
    </location>
</feature>
<dbReference type="Proteomes" id="UP000654075">
    <property type="component" value="Unassembled WGS sequence"/>
</dbReference>
<evidence type="ECO:0000256" key="1">
    <source>
        <dbReference type="ARBA" id="ARBA00007905"/>
    </source>
</evidence>
<dbReference type="InterPro" id="IPR013762">
    <property type="entry name" value="Integrase-like_cat_sf"/>
</dbReference>
<evidence type="ECO:0000313" key="7">
    <source>
        <dbReference type="EMBL" id="CAE8623548.1"/>
    </source>
</evidence>
<feature type="region of interest" description="Disordered" evidence="5">
    <location>
        <begin position="496"/>
        <end position="520"/>
    </location>
</feature>
<dbReference type="Pfam" id="PF00248">
    <property type="entry name" value="Aldo_ket_red"/>
    <property type="match status" value="1"/>
</dbReference>
<evidence type="ECO:0000256" key="3">
    <source>
        <dbReference type="ARBA" id="ARBA00023002"/>
    </source>
</evidence>
<feature type="compositionally biased region" description="Basic residues" evidence="5">
    <location>
        <begin position="872"/>
        <end position="904"/>
    </location>
</feature>
<dbReference type="Gene3D" id="3.20.20.100">
    <property type="entry name" value="NADP-dependent oxidoreductase domain"/>
    <property type="match status" value="1"/>
</dbReference>
<dbReference type="InterPro" id="IPR023210">
    <property type="entry name" value="NADP_OxRdtase_dom"/>
</dbReference>
<dbReference type="InterPro" id="IPR020471">
    <property type="entry name" value="AKR"/>
</dbReference>
<dbReference type="SUPFAM" id="SSF51430">
    <property type="entry name" value="NAD(P)-linked oxidoreductase"/>
    <property type="match status" value="1"/>
</dbReference>
<sequence length="1998" mass="218468">MPFGVLDFLLLGGRHLDSAQLYDNHREVGLGLRQAIEQGVPREEIFLTTKIWPAEFGFEDASAWVPRMLGELGVDYVDLVLLHTPKVDKQVCGSPRQCRLETWLALQRFQTAGQIRQLGVSNFGPRQMQEIIALGGSPVTVNQMEYHPWVTKVHRDTVQWCHEHGVAVTAYGSMGSGNYAPQILAQDVLKQIGASHGKTVGQVLLRWAIEHNVSVIPGTSNPVHQTENLQIFDFKLAPDQLGFLDSIPEEQHMLPVGIYSDGISRRTISIGCPCACFSSGMCQMRHPERGSQGHHAFGQWPTDCAAARTDKPAVKPAAKEEPSAPPGYAPVSAVYAPEPAAESAGQVEENHKVQMHLPPIGEEVEGRYGSKWYAATLLEVSDSTLKVRWHFDKSEEEVKRDDIRVSQEARQAVLKVLEPMGGALAFLEATRELKPSSLKSWLDLLCIAAGALGNEEPDMAAWQELAGLVVSSGGPRVILELLKGVKAPVNHAAKQDAGLPVPFPEHHSAAADGDDRPDDPVTEVVPAAPALTKLQAAMAGVTEAPAADLEEQKVEPKEPKVESKVSSAEPSPVMKPSVEEPIPQPPAMAAPATAPVRGSWAAMAAAPPSTAKSWGKGGASAAKGNYALPPHPSIPAPRPPAALPPPPPSAQPSVEESAAAPANKGWQQPGAWNAGPAENSIPFPDMPEWQPPATEKADPTPETGDKDDAFVEDVAAAPVQAEEVPVVSKPVEAPAPAPAPASSSSVSWPAPAKAQQLDGVKLAEWLRRRVFQLRVNLVMGQNELMELRSVALAQVFVSPLLLSEVPVAKAGVVATEEALPVAKGVAVSSVASKSASGKASPIPIAPPPKAGDASAKKEPEEIQASPPPTRERFRRKADRSPSQRKRHASSSRAKRTKRRRKRRSPTASSSTSSRRRRRRRKASKKAEDPLSQTPEPLQPSDVASPAKSALKDMPTSMPRADQILEFSSIISALVPTSSPEDCAAVATRIVDAGLRSLSTFLLFANVHHLVARILPSPAPFTNEVLLRQVVEAVVIAEKKIPGPSFELPFQANLASSDTNSELAKAIRLMSRDGKPRKKDGVRGFGRPSDSEDEPLFDLSSALTSFSVQILAVTWFGDTKRLEALRKHFEKAKAAGTLWPHFIASSTFEEWIPPWVGSGASPADKANTLRDWKNNVLWTSPSHAYGMIVSFWLSHAALGIVDFRDVLSHMLCLFKMHAEFGLEFAISYERSLSDLCQLHLRSHFPLDMSTLLAHPVPSIMSELQLASRRTEDFAPGAAAPIEAVPKGDGKGKNRGKKGKDFLPVDAKELPVKKAIVPNNKRAIICFKQDTADKVFCPLKDSCPNVHLDTKLPVDAERFSRAKNAWTVRKLLPVFFELQRKVMPPSFSFWKSLQPGKPQIFALKTFTASVLRSQAFHRFCTLVDSARPECSSVFGSLLSFPCYSQLSFGPSQSGLLVLNWCIAELLQGLSFAVSFCAAFVTLLSPPCRSSVWLTLNIVTSANQRSRQALPQTLLLHGDGQTVLDLVLRVVHDRACLLAELPDSVLPRLTGNRPTVFLPAIQEAVRNARISVGISSDPRGFLPQTAFVLLLHKEVEWNDVVRFSKPKNFSWMEVAAAKGPTSADAIGVALEEIYEPSHRSRVLLETYSFEERCIRSDCRHLLLRIDIPSGGKEPPSWDGPPRARILLSRESQKHSSVQDFDPLLWRFPSHLAIEHGIRIICSSILKSWKTYRSGLWAWGAFMAASFKFRPHFEIDMASLSAFSAVFSNGATFSHYVSHVRFGRRLLGISWSIDHAISSALFRGARKFHMKHELPRLLHMDVLRLVTRALRGGHLELARLMAIARAFLFRVENECFPLQANGRGNFAFDSLRWHSQVKQMPEGVEVHLRSRKNSPEGAILTRSCSCSKEPLLCGPCALIAQIRFMRARGFPQSSQIFILSPSSALRSIRAWCEELSIECPGWHSFRRGMASDLLTSGATLSQILHAGGWKSAAFCRIFVTET</sequence>
<evidence type="ECO:0000256" key="4">
    <source>
        <dbReference type="ARBA" id="ARBA00023172"/>
    </source>
</evidence>
<dbReference type="PRINTS" id="PR00069">
    <property type="entry name" value="ALDKETRDTASE"/>
</dbReference>
<dbReference type="InterPro" id="IPR011010">
    <property type="entry name" value="DNA_brk_join_enz"/>
</dbReference>
<dbReference type="CDD" id="cd19071">
    <property type="entry name" value="AKR_AKR1-5-like"/>
    <property type="match status" value="1"/>
</dbReference>
<keyword evidence="2" id="KW-0521">NADP</keyword>
<dbReference type="GO" id="GO:0015074">
    <property type="term" value="P:DNA integration"/>
    <property type="evidence" value="ECO:0007669"/>
    <property type="project" value="InterPro"/>
</dbReference>
<comment type="caution">
    <text evidence="7">The sequence shown here is derived from an EMBL/GenBank/DDBJ whole genome shotgun (WGS) entry which is preliminary data.</text>
</comment>
<accession>A0A813GHG3</accession>
<evidence type="ECO:0000256" key="2">
    <source>
        <dbReference type="ARBA" id="ARBA00022857"/>
    </source>
</evidence>
<evidence type="ECO:0000313" key="8">
    <source>
        <dbReference type="Proteomes" id="UP000654075"/>
    </source>
</evidence>
<feature type="region of interest" description="Disordered" evidence="5">
    <location>
        <begin position="1073"/>
        <end position="1092"/>
    </location>
</feature>
<dbReference type="PROSITE" id="PS00062">
    <property type="entry name" value="ALDOKETO_REDUCTASE_2"/>
    <property type="match status" value="1"/>
</dbReference>
<dbReference type="InterPro" id="IPR036812">
    <property type="entry name" value="NAD(P)_OxRdtase_dom_sf"/>
</dbReference>
<dbReference type="CDD" id="cd04508">
    <property type="entry name" value="Tudor_SF"/>
    <property type="match status" value="1"/>
</dbReference>
<feature type="compositionally biased region" description="Basic and acidic residues" evidence="5">
    <location>
        <begin position="695"/>
        <end position="709"/>
    </location>
</feature>
<keyword evidence="8" id="KW-1185">Reference proteome</keyword>
<feature type="compositionally biased region" description="Low complexity" evidence="5">
    <location>
        <begin position="589"/>
        <end position="628"/>
    </location>
</feature>
<dbReference type="OrthoDB" id="416253at2759"/>
<feature type="compositionally biased region" description="Basic and acidic residues" evidence="5">
    <location>
        <begin position="308"/>
        <end position="322"/>
    </location>
</feature>
<evidence type="ECO:0000256" key="5">
    <source>
        <dbReference type="SAM" id="MobiDB-lite"/>
    </source>
</evidence>
<feature type="region of interest" description="Disordered" evidence="5">
    <location>
        <begin position="832"/>
        <end position="954"/>
    </location>
</feature>
<feature type="region of interest" description="Disordered" evidence="5">
    <location>
        <begin position="545"/>
        <end position="709"/>
    </location>
</feature>
<keyword evidence="3" id="KW-0560">Oxidoreductase</keyword>